<protein>
    <submittedName>
        <fullName evidence="1">Uncharacterized protein</fullName>
    </submittedName>
</protein>
<reference evidence="2" key="1">
    <citation type="journal article" date="2023" name="Hortic. Res.">
        <title>A chromosome-level phased genome enabling allele-level studies in sweet orange: a case study on citrus Huanglongbing tolerance.</title>
        <authorList>
            <person name="Wu B."/>
            <person name="Yu Q."/>
            <person name="Deng Z."/>
            <person name="Duan Y."/>
            <person name="Luo F."/>
            <person name="Gmitter F. Jr."/>
        </authorList>
    </citation>
    <scope>NUCLEOTIDE SEQUENCE [LARGE SCALE GENOMIC DNA]</scope>
    <source>
        <strain evidence="2">cv. Valencia</strain>
    </source>
</reference>
<sequence length="460" mass="52270">MTTIVQNQTQAHVGNANTIERVRSLGARSFNGSGEPPEAESWFVKLERIFDVMKCSEDDRLSFATFLLEDRAYHWWQTVERRYQGHAAITWAIFRKEFYDHYFSAVYQDIKQSEFFRLVQGFLIVEEYEKKFLDFSRFATSVVGDERERCKQFEDGLRFEIRTTVTASRYTEFGEVVEAARRVEHSISEGRRFHALKQKRSQSWAEGDSSSRPPKRGGIPTSYSDSTQRSQSTGFRGDSRQAVSHSSVQPSVGSNTRNQGQYDYSGGGYRDDRSRSFQQTSCPSCGRNHQGQCRVGDIVCYLCGQPGHIRRFCPTLSQGDSSAGGTASRYRPYSGQTQSQRGVQTGGSTSTFRSQTTAPGQRGREPELLDCDLVVRTPTGESLLAESVYRDCMIGMGEHEFEASLISLDIYDFDAILGMDWLESHHATVDCFTKEVVFKKSRKAEVKFCGERKVHIRFKV</sequence>
<proteinExistence type="predicted"/>
<dbReference type="Proteomes" id="UP000829398">
    <property type="component" value="Chromosome 3"/>
</dbReference>
<name>A0ACB8LZF5_CITSI</name>
<evidence type="ECO:0000313" key="1">
    <source>
        <dbReference type="EMBL" id="KAH9778781.1"/>
    </source>
</evidence>
<organism evidence="1 2">
    <name type="scientific">Citrus sinensis</name>
    <name type="common">Sweet orange</name>
    <name type="synonym">Citrus aurantium var. sinensis</name>
    <dbReference type="NCBI Taxonomy" id="2711"/>
    <lineage>
        <taxon>Eukaryota</taxon>
        <taxon>Viridiplantae</taxon>
        <taxon>Streptophyta</taxon>
        <taxon>Embryophyta</taxon>
        <taxon>Tracheophyta</taxon>
        <taxon>Spermatophyta</taxon>
        <taxon>Magnoliopsida</taxon>
        <taxon>eudicotyledons</taxon>
        <taxon>Gunneridae</taxon>
        <taxon>Pentapetalae</taxon>
        <taxon>rosids</taxon>
        <taxon>malvids</taxon>
        <taxon>Sapindales</taxon>
        <taxon>Rutaceae</taxon>
        <taxon>Aurantioideae</taxon>
        <taxon>Citrus</taxon>
    </lineage>
</organism>
<comment type="caution">
    <text evidence="1">The sequence shown here is derived from an EMBL/GenBank/DDBJ whole genome shotgun (WGS) entry which is preliminary data.</text>
</comment>
<dbReference type="EMBL" id="CM039172">
    <property type="protein sequence ID" value="KAH9778781.1"/>
    <property type="molecule type" value="Genomic_DNA"/>
</dbReference>
<accession>A0ACB8LZF5</accession>
<evidence type="ECO:0000313" key="2">
    <source>
        <dbReference type="Proteomes" id="UP000829398"/>
    </source>
</evidence>
<gene>
    <name evidence="1" type="ORF">KPL71_007462</name>
</gene>
<keyword evidence="2" id="KW-1185">Reference proteome</keyword>